<dbReference type="OrthoDB" id="5949700at2759"/>
<evidence type="ECO:0000256" key="3">
    <source>
        <dbReference type="ARBA" id="ARBA00022729"/>
    </source>
</evidence>
<dbReference type="RefSeq" id="XP_022837546.1">
    <property type="nucleotide sequence ID" value="XM_022981778.1"/>
</dbReference>
<dbReference type="CDD" id="cd00190">
    <property type="entry name" value="Tryp_SPc"/>
    <property type="match status" value="1"/>
</dbReference>
<accession>A0A9J7EXK9</accession>
<dbReference type="AlphaFoldDB" id="A0A9J7EXK9"/>
<dbReference type="PANTHER" id="PTHR24258">
    <property type="entry name" value="SERINE PROTEASE-RELATED"/>
    <property type="match status" value="1"/>
</dbReference>
<feature type="compositionally biased region" description="Polar residues" evidence="7">
    <location>
        <begin position="215"/>
        <end position="234"/>
    </location>
</feature>
<dbReference type="SMART" id="SM00020">
    <property type="entry name" value="Tryp_SPc"/>
    <property type="match status" value="1"/>
</dbReference>
<dbReference type="InterPro" id="IPR041515">
    <property type="entry name" value="PPAF-2-like_Clip"/>
</dbReference>
<feature type="domain" description="Peptidase S1" evidence="9">
    <location>
        <begin position="318"/>
        <end position="573"/>
    </location>
</feature>
<dbReference type="PROSITE" id="PS51888">
    <property type="entry name" value="CLIP"/>
    <property type="match status" value="1"/>
</dbReference>
<dbReference type="SUPFAM" id="SSF50494">
    <property type="entry name" value="Trypsin-like serine proteases"/>
    <property type="match status" value="1"/>
</dbReference>
<feature type="region of interest" description="Disordered" evidence="7">
    <location>
        <begin position="204"/>
        <end position="234"/>
    </location>
</feature>
<evidence type="ECO:0000259" key="9">
    <source>
        <dbReference type="PROSITE" id="PS50240"/>
    </source>
</evidence>
<dbReference type="Pfam" id="PF00089">
    <property type="entry name" value="Trypsin"/>
    <property type="match status" value="1"/>
</dbReference>
<dbReference type="InterPro" id="IPR043504">
    <property type="entry name" value="Peptidase_S1_PA_chymotrypsin"/>
</dbReference>
<name>A0A9J7EXK9_SPOLT</name>
<evidence type="ECO:0000256" key="6">
    <source>
        <dbReference type="ARBA" id="ARBA00076468"/>
    </source>
</evidence>
<dbReference type="Proteomes" id="UP000301870">
    <property type="component" value="Chromosome 5"/>
</dbReference>
<dbReference type="InterPro" id="IPR001254">
    <property type="entry name" value="Trypsin_dom"/>
</dbReference>
<evidence type="ECO:0000256" key="7">
    <source>
        <dbReference type="SAM" id="MobiDB-lite"/>
    </source>
</evidence>
<dbReference type="PANTHER" id="PTHR24258:SF129">
    <property type="entry name" value="LP15124P-RELATED"/>
    <property type="match status" value="1"/>
</dbReference>
<evidence type="ECO:0000256" key="4">
    <source>
        <dbReference type="ARBA" id="ARBA00023157"/>
    </source>
</evidence>
<keyword evidence="4" id="KW-1015">Disulfide bond</keyword>
<dbReference type="Gene3D" id="2.40.10.10">
    <property type="entry name" value="Trypsin-like serine proteases"/>
    <property type="match status" value="1"/>
</dbReference>
<evidence type="ECO:0000256" key="1">
    <source>
        <dbReference type="ARBA" id="ARBA00004613"/>
    </source>
</evidence>
<dbReference type="KEGG" id="sliu:111364754"/>
<proteinExistence type="predicted"/>
<feature type="signal peptide" evidence="8">
    <location>
        <begin position="1"/>
        <end position="16"/>
    </location>
</feature>
<dbReference type="PROSITE" id="PS50240">
    <property type="entry name" value="TRYPSIN_DOM"/>
    <property type="match status" value="1"/>
</dbReference>
<dbReference type="FunFam" id="2.40.10.10:FF:000038">
    <property type="entry name" value="Serine protease"/>
    <property type="match status" value="1"/>
</dbReference>
<dbReference type="InterPro" id="IPR009003">
    <property type="entry name" value="Peptidase_S1_PA"/>
</dbReference>
<evidence type="ECO:0000256" key="5">
    <source>
        <dbReference type="ARBA" id="ARBA00068096"/>
    </source>
</evidence>
<feature type="region of interest" description="Disordered" evidence="7">
    <location>
        <begin position="128"/>
        <end position="148"/>
    </location>
</feature>
<evidence type="ECO:0000313" key="12">
    <source>
        <dbReference type="RefSeq" id="XP_022837546.1"/>
    </source>
</evidence>
<evidence type="ECO:0000259" key="10">
    <source>
        <dbReference type="PROSITE" id="PS51888"/>
    </source>
</evidence>
<feature type="domain" description="Clip" evidence="10">
    <location>
        <begin position="147"/>
        <end position="190"/>
    </location>
</feature>
<evidence type="ECO:0000256" key="8">
    <source>
        <dbReference type="SAM" id="SignalP"/>
    </source>
</evidence>
<dbReference type="GeneID" id="111364754"/>
<keyword evidence="11" id="KW-1185">Reference proteome</keyword>
<organism evidence="11 12">
    <name type="scientific">Spodoptera litura</name>
    <name type="common">Asian cotton leafworm</name>
    <dbReference type="NCBI Taxonomy" id="69820"/>
    <lineage>
        <taxon>Eukaryota</taxon>
        <taxon>Metazoa</taxon>
        <taxon>Ecdysozoa</taxon>
        <taxon>Arthropoda</taxon>
        <taxon>Hexapoda</taxon>
        <taxon>Insecta</taxon>
        <taxon>Pterygota</taxon>
        <taxon>Neoptera</taxon>
        <taxon>Endopterygota</taxon>
        <taxon>Lepidoptera</taxon>
        <taxon>Glossata</taxon>
        <taxon>Ditrysia</taxon>
        <taxon>Noctuoidea</taxon>
        <taxon>Noctuidae</taxon>
        <taxon>Amphipyrinae</taxon>
        <taxon>Spodoptera</taxon>
    </lineage>
</organism>
<gene>
    <name evidence="12" type="primary">LOC111364754</name>
</gene>
<reference evidence="12" key="1">
    <citation type="submission" date="2025-08" db="UniProtKB">
        <authorList>
            <consortium name="RefSeq"/>
        </authorList>
    </citation>
    <scope>IDENTIFICATION</scope>
    <source>
        <strain evidence="12">Ishihara</strain>
        <tissue evidence="12">Whole body</tissue>
    </source>
</reference>
<dbReference type="PRINTS" id="PR00722">
    <property type="entry name" value="CHYMOTRYPSIN"/>
</dbReference>
<keyword evidence="2" id="KW-0964">Secreted</keyword>
<dbReference type="GO" id="GO:0005576">
    <property type="term" value="C:extracellular region"/>
    <property type="evidence" value="ECO:0007669"/>
    <property type="project" value="UniProtKB-SubCell"/>
</dbReference>
<feature type="chain" id="PRO_5039955672" description="Phenoloxidase-activating factor 2" evidence="8">
    <location>
        <begin position="17"/>
        <end position="588"/>
    </location>
</feature>
<dbReference type="Pfam" id="PF18322">
    <property type="entry name" value="CLIP_1"/>
    <property type="match status" value="2"/>
</dbReference>
<sequence>MLKILPFFILFAVVLCDNIDVNALIDQIFGPTTAKVTQETKKPAEIVKENKTCTTLDGLEGECIAYYLCNATNTSTDPIIDLRFVDNACSSYMDICCHKSHQFSEEHYKALIKRSPFNEMKEKMAEKAAVQDPKPPIPADTSKDDVSCKTRDGKQGKCVPYYLCNPTNDSGQGDEDLSDYNCSSYIEVCCKEADTLSLDHFKSRRKRSTNKNVKENQVSGSANTTTVKNNSQQAEKLPVQSSHEICKTEEGNQGECVPYYLCNPNNTANRAGQIDIAAVSEHVCSSYTDVCCEEADRLSYAPLEREGCGWANPAGLTLTNEPTEETRFGEFPWMVAIFENIPLFENDPDSPKLNKYIGGGSLIHPSVVLTVAHNVHNKTDIKIRAGEWDTRSVKEPYPYQDRDVVSIEIHKDFIKKVLFYDIALLFLVRPVELAPNVGVVCLPAPRVQQEDGTRCLATGWGKDKFGKEGRYSTVLKKVVLPVVSHDRCEDLLRRNTSLGKLFNLHSTFMCAGGEKDKDTCTGDGGSPLACPVDTDRFVQSAMVAWGVGCGKDGVPGVYVDVSTLRDWIDDKVIGKGYDPKIYTYVHKG</sequence>
<evidence type="ECO:0000313" key="11">
    <source>
        <dbReference type="Proteomes" id="UP000301870"/>
    </source>
</evidence>
<protein>
    <recommendedName>
        <fullName evidence="5">Phenoloxidase-activating factor 2</fullName>
    </recommendedName>
    <alternativeName>
        <fullName evidence="6">Prophenoloxidase-activating factor II</fullName>
    </alternativeName>
</protein>
<dbReference type="InterPro" id="IPR001314">
    <property type="entry name" value="Peptidase_S1A"/>
</dbReference>
<dbReference type="GO" id="GO:0006508">
    <property type="term" value="P:proteolysis"/>
    <property type="evidence" value="ECO:0007669"/>
    <property type="project" value="InterPro"/>
</dbReference>
<comment type="subcellular location">
    <subcellularLocation>
        <location evidence="1">Secreted</location>
    </subcellularLocation>
</comment>
<evidence type="ECO:0000256" key="2">
    <source>
        <dbReference type="ARBA" id="ARBA00022525"/>
    </source>
</evidence>
<dbReference type="InterPro" id="IPR022700">
    <property type="entry name" value="CLIP"/>
</dbReference>
<dbReference type="GO" id="GO:0004252">
    <property type="term" value="F:serine-type endopeptidase activity"/>
    <property type="evidence" value="ECO:0007669"/>
    <property type="project" value="InterPro"/>
</dbReference>
<keyword evidence="3 8" id="KW-0732">Signal</keyword>